<evidence type="ECO:0000256" key="1">
    <source>
        <dbReference type="ARBA" id="ARBA00004370"/>
    </source>
</evidence>
<comment type="similarity">
    <text evidence="2">Belongs to the peptidase S49 family.</text>
</comment>
<dbReference type="CDD" id="cd07018">
    <property type="entry name" value="S49_SppA_67K_type"/>
    <property type="match status" value="1"/>
</dbReference>
<proteinExistence type="inferred from homology"/>
<keyword evidence="3" id="KW-0645">Protease</keyword>
<comment type="caution">
    <text evidence="9">The sequence shown here is derived from an EMBL/GenBank/DDBJ whole genome shotgun (WGS) entry which is preliminary data.</text>
</comment>
<dbReference type="EMBL" id="JBHLTL010000001">
    <property type="protein sequence ID" value="MFC0588530.1"/>
    <property type="molecule type" value="Genomic_DNA"/>
</dbReference>
<evidence type="ECO:0000313" key="9">
    <source>
        <dbReference type="EMBL" id="MFC0588530.1"/>
    </source>
</evidence>
<accession>A0ABV6PFB9</accession>
<dbReference type="Proteomes" id="UP001589943">
    <property type="component" value="Unassembled WGS sequence"/>
</dbReference>
<evidence type="ECO:0000256" key="6">
    <source>
        <dbReference type="ARBA" id="ARBA00023136"/>
    </source>
</evidence>
<keyword evidence="5" id="KW-0720">Serine protease</keyword>
<protein>
    <submittedName>
        <fullName evidence="9">Signal peptide peptidase SppA</fullName>
        <ecNumber evidence="9">3.4.21.-</ecNumber>
    </submittedName>
</protein>
<keyword evidence="6 7" id="KW-0472">Membrane</keyword>
<dbReference type="NCBIfam" id="TIGR00706">
    <property type="entry name" value="SppA_dom"/>
    <property type="match status" value="1"/>
</dbReference>
<reference evidence="9 10" key="1">
    <citation type="submission" date="2024-09" db="EMBL/GenBank/DDBJ databases">
        <authorList>
            <person name="Sun Q."/>
            <person name="Mori K."/>
        </authorList>
    </citation>
    <scope>NUCLEOTIDE SEQUENCE [LARGE SCALE GENOMIC DNA]</scope>
    <source>
        <strain evidence="9 10">NCAIM B.02537</strain>
    </source>
</reference>
<dbReference type="EC" id="3.4.21.-" evidence="9"/>
<gene>
    <name evidence="9" type="primary">sppA</name>
    <name evidence="9" type="ORF">ACFFF7_03810</name>
</gene>
<dbReference type="Pfam" id="PF01343">
    <property type="entry name" value="Peptidase_S49"/>
    <property type="match status" value="2"/>
</dbReference>
<evidence type="ECO:0000313" key="10">
    <source>
        <dbReference type="Proteomes" id="UP001589943"/>
    </source>
</evidence>
<name>A0ABV6PFB9_9SPHN</name>
<dbReference type="CDD" id="cd07023">
    <property type="entry name" value="S49_Sppa_N_C"/>
    <property type="match status" value="1"/>
</dbReference>
<keyword evidence="7" id="KW-1133">Transmembrane helix</keyword>
<feature type="transmembrane region" description="Helical" evidence="7">
    <location>
        <begin position="12"/>
        <end position="34"/>
    </location>
</feature>
<dbReference type="InterPro" id="IPR029045">
    <property type="entry name" value="ClpP/crotonase-like_dom_sf"/>
</dbReference>
<feature type="domain" description="Peptidase S49" evidence="8">
    <location>
        <begin position="377"/>
        <end position="528"/>
    </location>
</feature>
<keyword evidence="10" id="KW-1185">Reference proteome</keyword>
<dbReference type="Gene3D" id="6.20.330.10">
    <property type="match status" value="1"/>
</dbReference>
<dbReference type="SUPFAM" id="SSF52096">
    <property type="entry name" value="ClpP/crotonase"/>
    <property type="match status" value="2"/>
</dbReference>
<evidence type="ECO:0000256" key="4">
    <source>
        <dbReference type="ARBA" id="ARBA00022801"/>
    </source>
</evidence>
<evidence type="ECO:0000256" key="2">
    <source>
        <dbReference type="ARBA" id="ARBA00008683"/>
    </source>
</evidence>
<dbReference type="InterPro" id="IPR004634">
    <property type="entry name" value="Pept_S49_pIV"/>
</dbReference>
<dbReference type="PANTHER" id="PTHR33209:SF1">
    <property type="entry name" value="PEPTIDASE S49 DOMAIN-CONTAINING PROTEIN"/>
    <property type="match status" value="1"/>
</dbReference>
<dbReference type="NCBIfam" id="TIGR00705">
    <property type="entry name" value="SppA_67K"/>
    <property type="match status" value="1"/>
</dbReference>
<keyword evidence="7" id="KW-0812">Transmembrane</keyword>
<dbReference type="RefSeq" id="WP_379480027.1">
    <property type="nucleotide sequence ID" value="NZ_JBHLTL010000001.1"/>
</dbReference>
<sequence length="629" mass="66102">MIFARKVWHLLVAIKDGLVLLFMLLFFLGLFAVLTTRPSAGVVRDGALLVKLDGAVVEEPAAVDPLEMLLSQAEPQKEYRARDVARAIRAGASDDRIKAVVLDLSQFAGGGIVHMEEIGAAMDAVRAAKKPVLTYATGYVDDGVMLAAHASEAWVDPLGGAFVMGPGGKSLYYGPLLERFKINTHVYKVGTYKDFVEPYVRDSASAPSLEARRALYAALWDNWKANVAKARPKADIAKVTGDPVGWLKATGGDAAQASLAAGLVDRIGDKVAFGERVKEIAGTDPASTRPGAYAHTALPAMLAAHPEADDGKAVAVVTVAGEIVDGKAGPGTAGGERIARLIDKANADDAPALVLRVDSPGGSVMASEQIRNAIERFKAKKRPVVVSMANLAASGGYWVSTPAQRIFAEPGTITGSIGIFALIPSFERTLAQYGVKGDGVQTTPLSGQPDVLSGFTPEVEAMLQASIENGYARFIGLVAKSRGKTPEQVDAIAQGRVWDGGTARQNGLVDQFGGLDDAVAYAAQAAKLGNDWHAEFYGRSDNRYASLIERLTGGDEDDAGESAPASDLAGLVALRQQSQMVQGVASVQRMLGTRGAQAYCLDCPVSPMARPKAAGDPGWLARIAAFAGF</sequence>
<feature type="domain" description="Peptidase S49" evidence="8">
    <location>
        <begin position="126"/>
        <end position="271"/>
    </location>
</feature>
<dbReference type="InterPro" id="IPR002142">
    <property type="entry name" value="Peptidase_S49"/>
</dbReference>
<dbReference type="GO" id="GO:0016787">
    <property type="term" value="F:hydrolase activity"/>
    <property type="evidence" value="ECO:0007669"/>
    <property type="project" value="UniProtKB-KW"/>
</dbReference>
<dbReference type="Gene3D" id="3.90.226.10">
    <property type="entry name" value="2-enoyl-CoA Hydratase, Chain A, domain 1"/>
    <property type="match status" value="2"/>
</dbReference>
<keyword evidence="4 9" id="KW-0378">Hydrolase</keyword>
<dbReference type="PANTHER" id="PTHR33209">
    <property type="entry name" value="PROTEASE 4"/>
    <property type="match status" value="1"/>
</dbReference>
<evidence type="ECO:0000256" key="7">
    <source>
        <dbReference type="SAM" id="Phobius"/>
    </source>
</evidence>
<evidence type="ECO:0000259" key="8">
    <source>
        <dbReference type="Pfam" id="PF01343"/>
    </source>
</evidence>
<dbReference type="InterPro" id="IPR004635">
    <property type="entry name" value="Pept_S49_SppA"/>
</dbReference>
<organism evidence="9 10">
    <name type="scientific">Novosphingobium aquiterrae</name>
    <dbReference type="NCBI Taxonomy" id="624388"/>
    <lineage>
        <taxon>Bacteria</taxon>
        <taxon>Pseudomonadati</taxon>
        <taxon>Pseudomonadota</taxon>
        <taxon>Alphaproteobacteria</taxon>
        <taxon>Sphingomonadales</taxon>
        <taxon>Sphingomonadaceae</taxon>
        <taxon>Novosphingobium</taxon>
    </lineage>
</organism>
<comment type="subcellular location">
    <subcellularLocation>
        <location evidence="1">Membrane</location>
    </subcellularLocation>
</comment>
<evidence type="ECO:0000256" key="5">
    <source>
        <dbReference type="ARBA" id="ARBA00022825"/>
    </source>
</evidence>
<evidence type="ECO:0000256" key="3">
    <source>
        <dbReference type="ARBA" id="ARBA00022670"/>
    </source>
</evidence>
<dbReference type="PIRSF" id="PIRSF001217">
    <property type="entry name" value="Protease_4_SppA"/>
    <property type="match status" value="1"/>
</dbReference>
<dbReference type="InterPro" id="IPR047217">
    <property type="entry name" value="S49_SppA_67K_type_N"/>
</dbReference>
<dbReference type="InterPro" id="IPR047272">
    <property type="entry name" value="S49_SppA_C"/>
</dbReference>